<dbReference type="PANTHER" id="PTHR28004:SF2">
    <property type="entry name" value="D-SERINE DEHYDRATASE"/>
    <property type="match status" value="1"/>
</dbReference>
<dbReference type="OrthoDB" id="20198at2759"/>
<gene>
    <name evidence="2" type="ORF">AZE42_13926</name>
</gene>
<organism evidence="2 3">
    <name type="scientific">Rhizopogon vesiculosus</name>
    <dbReference type="NCBI Taxonomy" id="180088"/>
    <lineage>
        <taxon>Eukaryota</taxon>
        <taxon>Fungi</taxon>
        <taxon>Dikarya</taxon>
        <taxon>Basidiomycota</taxon>
        <taxon>Agaricomycotina</taxon>
        <taxon>Agaricomycetes</taxon>
        <taxon>Agaricomycetidae</taxon>
        <taxon>Boletales</taxon>
        <taxon>Suillineae</taxon>
        <taxon>Rhizopogonaceae</taxon>
        <taxon>Rhizopogon</taxon>
    </lineage>
</organism>
<dbReference type="EMBL" id="LVVM01003771">
    <property type="protein sequence ID" value="OJA14287.1"/>
    <property type="molecule type" value="Genomic_DNA"/>
</dbReference>
<dbReference type="STRING" id="180088.A0A1J8Q0S5"/>
<name>A0A1J8Q0S5_9AGAM</name>
<proteinExistence type="predicted"/>
<accession>A0A1J8Q0S5</accession>
<dbReference type="Pfam" id="PF14031">
    <property type="entry name" value="D-ser_dehydrat"/>
    <property type="match status" value="1"/>
</dbReference>
<dbReference type="AlphaFoldDB" id="A0A1J8Q0S5"/>
<dbReference type="SMART" id="SM01119">
    <property type="entry name" value="D-ser_dehydrat"/>
    <property type="match status" value="1"/>
</dbReference>
<sequence>MIDRQQISHKVLSTVISYYPGRGSDGQDEAMCDAGAIAMSRDTGRIPGFGEVIGKSWKLRKISQEHGTLVQIAPNPEAGHIDPILKVGDIIGIVGQHACLIAAAHQWFYIVDSDTGEGTDKVVDVWVPWKGW</sequence>
<evidence type="ECO:0000259" key="1">
    <source>
        <dbReference type="SMART" id="SM01119"/>
    </source>
</evidence>
<reference evidence="2 3" key="1">
    <citation type="submission" date="2016-03" db="EMBL/GenBank/DDBJ databases">
        <title>Comparative genomics of the ectomycorrhizal sister species Rhizopogon vinicolor and Rhizopogon vesiculosus (Basidiomycota: Boletales) reveals a divergence of the mating type B locus.</title>
        <authorList>
            <person name="Mujic A.B."/>
            <person name="Kuo A."/>
            <person name="Tritt A."/>
            <person name="Lipzen A."/>
            <person name="Chen C."/>
            <person name="Johnson J."/>
            <person name="Sharma A."/>
            <person name="Barry K."/>
            <person name="Grigoriev I.V."/>
            <person name="Spatafora J.W."/>
        </authorList>
    </citation>
    <scope>NUCLEOTIDE SEQUENCE [LARGE SCALE GENOMIC DNA]</scope>
    <source>
        <strain evidence="2 3">AM-OR11-056</strain>
    </source>
</reference>
<dbReference type="GO" id="GO:0008721">
    <property type="term" value="F:D-serine ammonia-lyase activity"/>
    <property type="evidence" value="ECO:0007669"/>
    <property type="project" value="TreeGrafter"/>
</dbReference>
<dbReference type="PANTHER" id="PTHR28004">
    <property type="entry name" value="ZGC:162816-RELATED"/>
    <property type="match status" value="1"/>
</dbReference>
<dbReference type="Gene3D" id="2.40.37.20">
    <property type="entry name" value="D-serine dehydratase-like domain"/>
    <property type="match status" value="1"/>
</dbReference>
<dbReference type="InterPro" id="IPR026956">
    <property type="entry name" value="D-ser_dehydrat-like_dom"/>
</dbReference>
<feature type="domain" description="D-serine dehydratase-like" evidence="1">
    <location>
        <begin position="8"/>
        <end position="112"/>
    </location>
</feature>
<dbReference type="InterPro" id="IPR042208">
    <property type="entry name" value="D-ser_dehydrat-like_sf"/>
</dbReference>
<protein>
    <recommendedName>
        <fullName evidence="1">D-serine dehydratase-like domain-containing protein</fullName>
    </recommendedName>
</protein>
<keyword evidence="3" id="KW-1185">Reference proteome</keyword>
<dbReference type="InterPro" id="IPR051466">
    <property type="entry name" value="D-amino_acid_metab_enzyme"/>
</dbReference>
<dbReference type="GO" id="GO:0036088">
    <property type="term" value="P:D-serine catabolic process"/>
    <property type="evidence" value="ECO:0007669"/>
    <property type="project" value="TreeGrafter"/>
</dbReference>
<evidence type="ECO:0000313" key="2">
    <source>
        <dbReference type="EMBL" id="OJA14287.1"/>
    </source>
</evidence>
<comment type="caution">
    <text evidence="2">The sequence shown here is derived from an EMBL/GenBank/DDBJ whole genome shotgun (WGS) entry which is preliminary data.</text>
</comment>
<evidence type="ECO:0000313" key="3">
    <source>
        <dbReference type="Proteomes" id="UP000183567"/>
    </source>
</evidence>
<dbReference type="Proteomes" id="UP000183567">
    <property type="component" value="Unassembled WGS sequence"/>
</dbReference>